<name>A0A1W1XSP0_9NEIS</name>
<dbReference type="SUPFAM" id="SSF50341">
    <property type="entry name" value="CheW-like"/>
    <property type="match status" value="1"/>
</dbReference>
<dbReference type="GO" id="GO:0005829">
    <property type="term" value="C:cytosol"/>
    <property type="evidence" value="ECO:0007669"/>
    <property type="project" value="TreeGrafter"/>
</dbReference>
<evidence type="ECO:0000313" key="2">
    <source>
        <dbReference type="EMBL" id="SMC26875.1"/>
    </source>
</evidence>
<dbReference type="Gene3D" id="2.40.50.180">
    <property type="entry name" value="CheA-289, Domain 4"/>
    <property type="match status" value="1"/>
</dbReference>
<organism evidence="2 3">
    <name type="scientific">Andreprevotia lacus DSM 23236</name>
    <dbReference type="NCBI Taxonomy" id="1121001"/>
    <lineage>
        <taxon>Bacteria</taxon>
        <taxon>Pseudomonadati</taxon>
        <taxon>Pseudomonadota</taxon>
        <taxon>Betaproteobacteria</taxon>
        <taxon>Neisseriales</taxon>
        <taxon>Chitinibacteraceae</taxon>
        <taxon>Andreprevotia</taxon>
    </lineage>
</organism>
<dbReference type="AlphaFoldDB" id="A0A1W1XSP0"/>
<dbReference type="GO" id="GO:0006935">
    <property type="term" value="P:chemotaxis"/>
    <property type="evidence" value="ECO:0007669"/>
    <property type="project" value="InterPro"/>
</dbReference>
<dbReference type="SMART" id="SM00260">
    <property type="entry name" value="CheW"/>
    <property type="match status" value="1"/>
</dbReference>
<dbReference type="GO" id="GO:0007165">
    <property type="term" value="P:signal transduction"/>
    <property type="evidence" value="ECO:0007669"/>
    <property type="project" value="InterPro"/>
</dbReference>
<sequence length="898" mass="97479">MACACSGNGPPSWMAGQMISPEPGMTSYKGISLDSRLLPLIRHMDSVNEYRESLQRLQAVWDNLALLGQLSGMANDMGATRHAFAELTSVLLNSMGQEMRRKLVQDMQARAQVAIDILTRNLFERTADIGFLALDDEVRRFLQLDNPGAVAGERAALVGRFHDYVRKYSVYDDVVLLAPDGRVLARLDEGVAVVATSAGLLAETLQTRQPYVEYHGALDLFPSRTSVLCYAYRICDEQGRVLGVLCLSFRLDNECARIFANLRQHDDWYVVALITPDGAVVAASDALQLPAGTRVAPVCDEDCRVTRLGGREYLAVTRASTGYQGYGGPGWLGHVMVPLEHAFADAGHGRLAGQASELLAAVMHSPALFSASLREIPQQAEQIQRELNRSVWNGRVRQSRDEQSGNPTFSKVLLGEIGRTGLQTSDVFAQSIANLHETVIAAVLSESEFCAALAIDIMDRNLYERANDCRWWAQTHSFAELLSAAPRSDATRQAITATLKHINSLYTVYDNLLVFDRQGVVVAVSNPTFAGRVGQPVGEEWVARTLLLAQPQQYAVSAFAATPLYGGRHTYIYAAAIFASDSDEVVGGIGIVFDSAPQFAAMLHDAVPAQHAEAGGAALFIGRNGEVLAGSDAHYQPGSRLALDAAWLQRAATQRSAGIIVLDRQYYAAGACPSAGYREYKGGDDGYRNEVTALVLIPLGSVQQAVAPAQHDRIRNAHARAPERNEPVAQVATFHIGGEWLGIPCQQVIEAVDATHITGLPGLPESARGVLMREGRPVPVFDLKNELRYGRSAAEREYRQVVIVQGEDGAQFGLLAHALAETLEIPLRQIDAIGGLFPGQMPLAESAVRPDPALGREGILVVLSVERIRDRVLGRPNVPGWSAPMLEERRGANPLMLS</sequence>
<dbReference type="PANTHER" id="PTHR22617">
    <property type="entry name" value="CHEMOTAXIS SENSOR HISTIDINE KINASE-RELATED"/>
    <property type="match status" value="1"/>
</dbReference>
<feature type="domain" description="CheW-like" evidence="1">
    <location>
        <begin position="728"/>
        <end position="874"/>
    </location>
</feature>
<dbReference type="InterPro" id="IPR039315">
    <property type="entry name" value="CheW"/>
</dbReference>
<gene>
    <name evidence="2" type="ORF">SAMN02745857_02637</name>
</gene>
<accession>A0A1W1XSP0</accession>
<dbReference type="Pfam" id="PF01584">
    <property type="entry name" value="CheW"/>
    <property type="match status" value="1"/>
</dbReference>
<keyword evidence="3" id="KW-1185">Reference proteome</keyword>
<dbReference type="CDD" id="cd18773">
    <property type="entry name" value="PDC1_HK_sensor"/>
    <property type="match status" value="1"/>
</dbReference>
<dbReference type="PROSITE" id="PS50851">
    <property type="entry name" value="CHEW"/>
    <property type="match status" value="1"/>
</dbReference>
<dbReference type="EMBL" id="FWXD01000015">
    <property type="protein sequence ID" value="SMC26875.1"/>
    <property type="molecule type" value="Genomic_DNA"/>
</dbReference>
<dbReference type="Gene3D" id="3.30.450.20">
    <property type="entry name" value="PAS domain"/>
    <property type="match status" value="1"/>
</dbReference>
<reference evidence="2 3" key="1">
    <citation type="submission" date="2017-04" db="EMBL/GenBank/DDBJ databases">
        <authorList>
            <person name="Afonso C.L."/>
            <person name="Miller P.J."/>
            <person name="Scott M.A."/>
            <person name="Spackman E."/>
            <person name="Goraichik I."/>
            <person name="Dimitrov K.M."/>
            <person name="Suarez D.L."/>
            <person name="Swayne D.E."/>
        </authorList>
    </citation>
    <scope>NUCLEOTIDE SEQUENCE [LARGE SCALE GENOMIC DNA]</scope>
    <source>
        <strain evidence="2 3">DSM 23236</strain>
    </source>
</reference>
<proteinExistence type="predicted"/>
<dbReference type="PANTHER" id="PTHR22617:SF23">
    <property type="entry name" value="CHEMOTAXIS PROTEIN CHEW"/>
    <property type="match status" value="1"/>
</dbReference>
<dbReference type="Proteomes" id="UP000192761">
    <property type="component" value="Unassembled WGS sequence"/>
</dbReference>
<dbReference type="InterPro" id="IPR036061">
    <property type="entry name" value="CheW-like_dom_sf"/>
</dbReference>
<dbReference type="Gene3D" id="2.30.30.40">
    <property type="entry name" value="SH3 Domains"/>
    <property type="match status" value="1"/>
</dbReference>
<dbReference type="InterPro" id="IPR002545">
    <property type="entry name" value="CheW-lke_dom"/>
</dbReference>
<evidence type="ECO:0000259" key="1">
    <source>
        <dbReference type="PROSITE" id="PS50851"/>
    </source>
</evidence>
<protein>
    <submittedName>
        <fullName evidence="2">CheW protein</fullName>
    </submittedName>
</protein>
<evidence type="ECO:0000313" key="3">
    <source>
        <dbReference type="Proteomes" id="UP000192761"/>
    </source>
</evidence>
<dbReference type="STRING" id="1121001.SAMN02745857_02637"/>